<evidence type="ECO:0000313" key="9">
    <source>
        <dbReference type="Proteomes" id="UP000243975"/>
    </source>
</evidence>
<dbReference type="CDD" id="cd00265">
    <property type="entry name" value="MADS_MEF2_like"/>
    <property type="match status" value="1"/>
</dbReference>
<keyword evidence="3" id="KW-0238">DNA-binding</keyword>
<evidence type="ECO:0000256" key="6">
    <source>
        <dbReference type="SAM" id="Coils"/>
    </source>
</evidence>
<dbReference type="InterPro" id="IPR002100">
    <property type="entry name" value="TF_MADSbox"/>
</dbReference>
<dbReference type="InterPro" id="IPR036879">
    <property type="entry name" value="TF_MADSbox_sf"/>
</dbReference>
<evidence type="ECO:0000259" key="7">
    <source>
        <dbReference type="PROSITE" id="PS50066"/>
    </source>
</evidence>
<dbReference type="PANTHER" id="PTHR48019">
    <property type="entry name" value="SERUM RESPONSE FACTOR HOMOLOG"/>
    <property type="match status" value="1"/>
</dbReference>
<keyword evidence="2" id="KW-0805">Transcription regulation</keyword>
<keyword evidence="6" id="KW-0175">Coiled coil</keyword>
<dbReference type="GO" id="GO:0046983">
    <property type="term" value="F:protein dimerization activity"/>
    <property type="evidence" value="ECO:0007669"/>
    <property type="project" value="InterPro"/>
</dbReference>
<dbReference type="SMART" id="SM00432">
    <property type="entry name" value="MADS"/>
    <property type="match status" value="1"/>
</dbReference>
<evidence type="ECO:0000313" key="8">
    <source>
        <dbReference type="EMBL" id="KVH97823.1"/>
    </source>
</evidence>
<organism evidence="8 9">
    <name type="scientific">Cynara cardunculus var. scolymus</name>
    <name type="common">Globe artichoke</name>
    <name type="synonym">Cynara scolymus</name>
    <dbReference type="NCBI Taxonomy" id="59895"/>
    <lineage>
        <taxon>Eukaryota</taxon>
        <taxon>Viridiplantae</taxon>
        <taxon>Streptophyta</taxon>
        <taxon>Embryophyta</taxon>
        <taxon>Tracheophyta</taxon>
        <taxon>Spermatophyta</taxon>
        <taxon>Magnoliopsida</taxon>
        <taxon>eudicotyledons</taxon>
        <taxon>Gunneridae</taxon>
        <taxon>Pentapetalae</taxon>
        <taxon>asterids</taxon>
        <taxon>campanulids</taxon>
        <taxon>Asterales</taxon>
        <taxon>Asteraceae</taxon>
        <taxon>Carduoideae</taxon>
        <taxon>Cardueae</taxon>
        <taxon>Carduinae</taxon>
        <taxon>Cynara</taxon>
    </lineage>
</organism>
<gene>
    <name evidence="8" type="ORF">Ccrd_000029</name>
</gene>
<feature type="domain" description="MADS-box" evidence="7">
    <location>
        <begin position="1"/>
        <end position="61"/>
    </location>
</feature>
<comment type="subcellular location">
    <subcellularLocation>
        <location evidence="1">Nucleus</location>
    </subcellularLocation>
</comment>
<evidence type="ECO:0000256" key="2">
    <source>
        <dbReference type="ARBA" id="ARBA00023015"/>
    </source>
</evidence>
<dbReference type="InterPro" id="IPR050142">
    <property type="entry name" value="MADS-box/MEF2_TF"/>
</dbReference>
<dbReference type="PRINTS" id="PR00404">
    <property type="entry name" value="MADSDOMAIN"/>
</dbReference>
<comment type="caution">
    <text evidence="8">The sequence shown here is derived from an EMBL/GenBank/DDBJ whole genome shotgun (WGS) entry which is preliminary data.</text>
</comment>
<keyword evidence="4" id="KW-0804">Transcription</keyword>
<dbReference type="Pfam" id="PF00319">
    <property type="entry name" value="SRF-TF"/>
    <property type="match status" value="1"/>
</dbReference>
<dbReference type="PROSITE" id="PS50066">
    <property type="entry name" value="MADS_BOX_2"/>
    <property type="match status" value="1"/>
</dbReference>
<accession>A0A103XVU4</accession>
<dbReference type="AlphaFoldDB" id="A0A103XVU4"/>
<dbReference type="EMBL" id="LEKV01003817">
    <property type="protein sequence ID" value="KVH97823.1"/>
    <property type="molecule type" value="Genomic_DNA"/>
</dbReference>
<dbReference type="InterPro" id="IPR033896">
    <property type="entry name" value="MEF2-like_N"/>
</dbReference>
<keyword evidence="9" id="KW-1185">Reference proteome</keyword>
<proteinExistence type="predicted"/>
<evidence type="ECO:0000256" key="5">
    <source>
        <dbReference type="ARBA" id="ARBA00023242"/>
    </source>
</evidence>
<dbReference type="GO" id="GO:0000977">
    <property type="term" value="F:RNA polymerase II transcription regulatory region sequence-specific DNA binding"/>
    <property type="evidence" value="ECO:0007669"/>
    <property type="project" value="InterPro"/>
</dbReference>
<dbReference type="Proteomes" id="UP000243975">
    <property type="component" value="Unassembled WGS sequence"/>
</dbReference>
<dbReference type="GO" id="GO:0005634">
    <property type="term" value="C:nucleus"/>
    <property type="evidence" value="ECO:0007669"/>
    <property type="project" value="UniProtKB-SubCell"/>
</dbReference>
<keyword evidence="5" id="KW-0539">Nucleus</keyword>
<dbReference type="Gramene" id="KVH97823">
    <property type="protein sequence ID" value="KVH97823"/>
    <property type="gene ID" value="Ccrd_000029"/>
</dbReference>
<protein>
    <submittedName>
        <fullName evidence="8">Transcription factor, MADS-box</fullName>
    </submittedName>
</protein>
<evidence type="ECO:0000256" key="4">
    <source>
        <dbReference type="ARBA" id="ARBA00023163"/>
    </source>
</evidence>
<evidence type="ECO:0000256" key="1">
    <source>
        <dbReference type="ARBA" id="ARBA00004123"/>
    </source>
</evidence>
<evidence type="ECO:0000256" key="3">
    <source>
        <dbReference type="ARBA" id="ARBA00023125"/>
    </source>
</evidence>
<dbReference type="PROSITE" id="PS00350">
    <property type="entry name" value="MADS_BOX_1"/>
    <property type="match status" value="1"/>
</dbReference>
<reference evidence="8 9" key="1">
    <citation type="journal article" date="2016" name="Sci. Rep.">
        <title>The genome sequence of the outbreeding globe artichoke constructed de novo incorporating a phase-aware low-pass sequencing strategy of F1 progeny.</title>
        <authorList>
            <person name="Scaglione D."/>
            <person name="Reyes-Chin-Wo S."/>
            <person name="Acquadro A."/>
            <person name="Froenicke L."/>
            <person name="Portis E."/>
            <person name="Beitel C."/>
            <person name="Tirone M."/>
            <person name="Mauro R."/>
            <person name="Lo Monaco A."/>
            <person name="Mauromicale G."/>
            <person name="Faccioli P."/>
            <person name="Cattivelli L."/>
            <person name="Rieseberg L."/>
            <person name="Michelmore R."/>
            <person name="Lanteri S."/>
        </authorList>
    </citation>
    <scope>NUCLEOTIDE SEQUENCE [LARGE SCALE GENOMIC DNA]</scope>
    <source>
        <strain evidence="8">2C</strain>
    </source>
</reference>
<dbReference type="SUPFAM" id="SSF55455">
    <property type="entry name" value="SRF-like"/>
    <property type="match status" value="1"/>
</dbReference>
<sequence>MGRRKLEMKRIEDKSSRQVTFSKRRSGLNKKARQLSVLCDVDIAVVVFSSRGKLYEYCSGRTDRHVPFPNSTHLVCNILDTTHIKHESWIVMQSHEISLLEIVVGFVLFVGLILSRYQKSCLQAEERTTREGGSSDTGFRNQCSRFQTCKELLQSVERLVEEPCDLSVPDMTQLEEEISAALMHIRSRKLLTFVTHTCIIMSIAHSWSISQLCFLIWGKLKSLFIMDHDIVGVTEKSLYLHLQWISLKFDNDSGFVQTQLMMKYISTLHEKERKLTEETEEIKQQVVLAKQNDDGGGGVNDLATNQTNSPQLFTLPLF</sequence>
<dbReference type="Gene3D" id="3.40.1810.10">
    <property type="entry name" value="Transcription factor, MADS-box"/>
    <property type="match status" value="1"/>
</dbReference>
<feature type="coiled-coil region" evidence="6">
    <location>
        <begin position="265"/>
        <end position="292"/>
    </location>
</feature>
<name>A0A103XVU4_CYNCS</name>
<dbReference type="GO" id="GO:0045944">
    <property type="term" value="P:positive regulation of transcription by RNA polymerase II"/>
    <property type="evidence" value="ECO:0007669"/>
    <property type="project" value="InterPro"/>
</dbReference>